<reference evidence="1" key="1">
    <citation type="submission" date="2023-04" db="EMBL/GenBank/DDBJ databases">
        <title>Phytophthora lilii NBRC 32176.</title>
        <authorList>
            <person name="Ichikawa N."/>
            <person name="Sato H."/>
            <person name="Tonouchi N."/>
        </authorList>
    </citation>
    <scope>NUCLEOTIDE SEQUENCE</scope>
    <source>
        <strain evidence="1">NBRC 32176</strain>
    </source>
</reference>
<evidence type="ECO:0000313" key="1">
    <source>
        <dbReference type="EMBL" id="GMF12593.1"/>
    </source>
</evidence>
<name>A0A9W6WH37_9STRA</name>
<dbReference type="AlphaFoldDB" id="A0A9W6WH37"/>
<dbReference type="Proteomes" id="UP001165083">
    <property type="component" value="Unassembled WGS sequence"/>
</dbReference>
<comment type="caution">
    <text evidence="1">The sequence shown here is derived from an EMBL/GenBank/DDBJ whole genome shotgun (WGS) entry which is preliminary data.</text>
</comment>
<proteinExistence type="predicted"/>
<sequence length="159" mass="17733">MLAFMKRAFIVSVDGAGVSHIREHDEYWNKTAVVRSHASVLLLSGKLHPQTPHKYAEYLFDALDSPRKELNAFEHASHCIITSTPMRESNDTTTQGKQNKICGIELLASFVSSNGDLDRLDRSCIDQVSEIDWTIREDFMAILLETDDAYDGASLATAS</sequence>
<gene>
    <name evidence="1" type="ORF">Plil01_000318300</name>
</gene>
<dbReference type="Gene3D" id="3.40.50.1820">
    <property type="entry name" value="alpha/beta hydrolase"/>
    <property type="match status" value="1"/>
</dbReference>
<evidence type="ECO:0000313" key="2">
    <source>
        <dbReference type="Proteomes" id="UP001165083"/>
    </source>
</evidence>
<accession>A0A9W6WH37</accession>
<dbReference type="OrthoDB" id="88832at2759"/>
<dbReference type="InterPro" id="IPR029058">
    <property type="entry name" value="AB_hydrolase_fold"/>
</dbReference>
<protein>
    <submittedName>
        <fullName evidence="1">Unnamed protein product</fullName>
    </submittedName>
</protein>
<organism evidence="1 2">
    <name type="scientific">Phytophthora lilii</name>
    <dbReference type="NCBI Taxonomy" id="2077276"/>
    <lineage>
        <taxon>Eukaryota</taxon>
        <taxon>Sar</taxon>
        <taxon>Stramenopiles</taxon>
        <taxon>Oomycota</taxon>
        <taxon>Peronosporomycetes</taxon>
        <taxon>Peronosporales</taxon>
        <taxon>Peronosporaceae</taxon>
        <taxon>Phytophthora</taxon>
    </lineage>
</organism>
<keyword evidence="2" id="KW-1185">Reference proteome</keyword>
<dbReference type="EMBL" id="BSXW01000126">
    <property type="protein sequence ID" value="GMF12593.1"/>
    <property type="molecule type" value="Genomic_DNA"/>
</dbReference>